<protein>
    <recommendedName>
        <fullName evidence="2">FH2 domain-containing protein</fullName>
    </recommendedName>
</protein>
<feature type="compositionally biased region" description="Basic and acidic residues" evidence="1">
    <location>
        <begin position="546"/>
        <end position="556"/>
    </location>
</feature>
<dbReference type="SMART" id="SM00498">
    <property type="entry name" value="FH2"/>
    <property type="match status" value="1"/>
</dbReference>
<evidence type="ECO:0000256" key="1">
    <source>
        <dbReference type="SAM" id="MobiDB-lite"/>
    </source>
</evidence>
<reference evidence="3 4" key="1">
    <citation type="submission" date="2021-06" db="EMBL/GenBank/DDBJ databases">
        <authorList>
            <person name="Palmer J.M."/>
        </authorList>
    </citation>
    <scope>NUCLEOTIDE SEQUENCE [LARGE SCALE GENOMIC DNA]</scope>
    <source>
        <strain evidence="3 4">XC_2019</strain>
        <tissue evidence="3">Muscle</tissue>
    </source>
</reference>
<dbReference type="PANTHER" id="PTHR46345">
    <property type="entry name" value="INVERTED FORMIN-2"/>
    <property type="match status" value="1"/>
</dbReference>
<gene>
    <name evidence="3" type="ORF">XENOCAPTIV_010473</name>
</gene>
<dbReference type="SUPFAM" id="SSF101447">
    <property type="entry name" value="Formin homology 2 domain (FH2 domain)"/>
    <property type="match status" value="1"/>
</dbReference>
<dbReference type="InterPro" id="IPR042201">
    <property type="entry name" value="FH2_Formin_sf"/>
</dbReference>
<dbReference type="Proteomes" id="UP001434883">
    <property type="component" value="Unassembled WGS sequence"/>
</dbReference>
<dbReference type="InterPro" id="IPR015425">
    <property type="entry name" value="FH2_Formin"/>
</dbReference>
<accession>A0ABV0Q986</accession>
<feature type="region of interest" description="Disordered" evidence="1">
    <location>
        <begin position="536"/>
        <end position="562"/>
    </location>
</feature>
<dbReference type="Gene3D" id="1.20.58.2220">
    <property type="entry name" value="Formin, FH2 domain"/>
    <property type="match status" value="1"/>
</dbReference>
<evidence type="ECO:0000313" key="4">
    <source>
        <dbReference type="Proteomes" id="UP001434883"/>
    </source>
</evidence>
<dbReference type="PANTHER" id="PTHR46345:SF7">
    <property type="entry name" value="FH2 DOMAIN CONTAINING 3-RELATED"/>
    <property type="match status" value="1"/>
</dbReference>
<sequence length="592" mass="66401">MKKLNWDTIPNHHVLGKLNVWTSKRTQRDLVLDIRTMEELFSHVDKRASLRSSLVLGLSKSDGMNLCAQESQVTILDSKRCMNIGIFLRHFKRPVSEIVEDIHQGNWLRFGNGKLKELCKLLPEEIEVKQLLSYKGKLSVLPEADQFMVQLIKVPGYRERLKLMVLREEFFPLMEEVKNAIAVMTKAANELLDCDDLHSVIRLVLKAGNYMNAGGHSANVIGFRMTSLLNLADTKANKPGMNLMHYVAKENREREAAEQRHKRTESMRIAAKRRSIASCSAPEPADDSSCLESALHNLLSKPLSGLTRCRKNNPPQAEGLDSESCSQTFQNEMLMPCKTKDSPEKKQAKLLKENMELAKLEEEETEKMREITRKVLHYQSSKGIHNDDRVSGSPRYSNGEQDEAGTPCTPQPRTTDYFFASNGNVGSPWTILSPISSSPRNNPLRNRCRRASLASTTNDPDDRVWESDENDILTIGSSQESLTSPSGGSASLPECLRQRALSQGLLSRSASMDETLRSPGMGFRLRCLFQRSTSQRSYSSGSRTGNLKEGESDRKVGNYAEGSSGFKSFFKLIGGKSKLSDLEEQNFKESTT</sequence>
<evidence type="ECO:0000313" key="3">
    <source>
        <dbReference type="EMBL" id="MEQ2192356.1"/>
    </source>
</evidence>
<name>A0ABV0Q986_9TELE</name>
<evidence type="ECO:0000259" key="2">
    <source>
        <dbReference type="PROSITE" id="PS51444"/>
    </source>
</evidence>
<feature type="domain" description="FH2" evidence="2">
    <location>
        <begin position="1"/>
        <end position="387"/>
    </location>
</feature>
<dbReference type="PROSITE" id="PS51444">
    <property type="entry name" value="FH2"/>
    <property type="match status" value="1"/>
</dbReference>
<dbReference type="EMBL" id="JAHRIN010002288">
    <property type="protein sequence ID" value="MEQ2192356.1"/>
    <property type="molecule type" value="Genomic_DNA"/>
</dbReference>
<feature type="compositionally biased region" description="Low complexity" evidence="1">
    <location>
        <begin position="536"/>
        <end position="545"/>
    </location>
</feature>
<comment type="caution">
    <text evidence="3">The sequence shown here is derived from an EMBL/GenBank/DDBJ whole genome shotgun (WGS) entry which is preliminary data.</text>
</comment>
<proteinExistence type="predicted"/>
<keyword evidence="4" id="KW-1185">Reference proteome</keyword>
<feature type="region of interest" description="Disordered" evidence="1">
    <location>
        <begin position="377"/>
        <end position="420"/>
    </location>
</feature>
<dbReference type="Pfam" id="PF02181">
    <property type="entry name" value="FH2"/>
    <property type="match status" value="1"/>
</dbReference>
<organism evidence="3 4">
    <name type="scientific">Xenoophorus captivus</name>
    <dbReference type="NCBI Taxonomy" id="1517983"/>
    <lineage>
        <taxon>Eukaryota</taxon>
        <taxon>Metazoa</taxon>
        <taxon>Chordata</taxon>
        <taxon>Craniata</taxon>
        <taxon>Vertebrata</taxon>
        <taxon>Euteleostomi</taxon>
        <taxon>Actinopterygii</taxon>
        <taxon>Neopterygii</taxon>
        <taxon>Teleostei</taxon>
        <taxon>Neoteleostei</taxon>
        <taxon>Acanthomorphata</taxon>
        <taxon>Ovalentaria</taxon>
        <taxon>Atherinomorphae</taxon>
        <taxon>Cyprinodontiformes</taxon>
        <taxon>Goodeidae</taxon>
        <taxon>Xenoophorus</taxon>
    </lineage>
</organism>